<keyword evidence="2" id="KW-1185">Reference proteome</keyword>
<evidence type="ECO:0000313" key="1">
    <source>
        <dbReference type="EMBL" id="PYD57025.1"/>
    </source>
</evidence>
<dbReference type="OrthoDB" id="7284132at2"/>
<dbReference type="STRING" id="1220579.GCA_001571345_01510"/>
<organism evidence="1 2">
    <name type="scientific">Komagataeibacter xylinus</name>
    <name type="common">Gluconacetobacter xylinus</name>
    <dbReference type="NCBI Taxonomy" id="28448"/>
    <lineage>
        <taxon>Bacteria</taxon>
        <taxon>Pseudomonadati</taxon>
        <taxon>Pseudomonadota</taxon>
        <taxon>Alphaproteobacteria</taxon>
        <taxon>Acetobacterales</taxon>
        <taxon>Acetobacteraceae</taxon>
        <taxon>Komagataeibacter</taxon>
    </lineage>
</organism>
<name>A0A318PIA3_KOMXY</name>
<gene>
    <name evidence="1" type="ORF">CFR75_08050</name>
</gene>
<comment type="caution">
    <text evidence="1">The sequence shown here is derived from an EMBL/GenBank/DDBJ whole genome shotgun (WGS) entry which is preliminary data.</text>
</comment>
<accession>A0A318PIA3</accession>
<reference evidence="1 2" key="1">
    <citation type="submission" date="2017-07" db="EMBL/GenBank/DDBJ databases">
        <title>A draft genome sequence of Komagataeibacter xylinus LMG 1515.</title>
        <authorList>
            <person name="Skraban J."/>
            <person name="Cleenwerck I."/>
            <person name="Vandamme P."/>
            <person name="Trcek J."/>
        </authorList>
    </citation>
    <scope>NUCLEOTIDE SEQUENCE [LARGE SCALE GENOMIC DNA]</scope>
    <source>
        <strain evidence="1 2">LMG 1515</strain>
    </source>
</reference>
<sequence length="83" mass="9365">MQSSYLPAGCTQADIDARFAPDEPAWVARYTTQLARQFERIAAMRAELAATRFDGAYDSTDIVGYLDDEMQTLRQHMAHPLPE</sequence>
<proteinExistence type="predicted"/>
<protein>
    <submittedName>
        <fullName evidence="1">Uncharacterized protein</fullName>
    </submittedName>
</protein>
<dbReference type="Proteomes" id="UP000248257">
    <property type="component" value="Unassembled WGS sequence"/>
</dbReference>
<dbReference type="AlphaFoldDB" id="A0A318PIA3"/>
<dbReference type="RefSeq" id="WP_061273654.1">
    <property type="nucleotide sequence ID" value="NZ_CBCRXN010000011.1"/>
</dbReference>
<evidence type="ECO:0000313" key="2">
    <source>
        <dbReference type="Proteomes" id="UP000248257"/>
    </source>
</evidence>
<dbReference type="EMBL" id="NKUC01000013">
    <property type="protein sequence ID" value="PYD57025.1"/>
    <property type="molecule type" value="Genomic_DNA"/>
</dbReference>